<organism evidence="2 3">
    <name type="scientific">Aureimonas glaciei</name>
    <dbReference type="NCBI Taxonomy" id="1776957"/>
    <lineage>
        <taxon>Bacteria</taxon>
        <taxon>Pseudomonadati</taxon>
        <taxon>Pseudomonadota</taxon>
        <taxon>Alphaproteobacteria</taxon>
        <taxon>Hyphomicrobiales</taxon>
        <taxon>Aurantimonadaceae</taxon>
        <taxon>Aureimonas</taxon>
    </lineage>
</organism>
<evidence type="ECO:0000313" key="2">
    <source>
        <dbReference type="EMBL" id="GGD11769.1"/>
    </source>
</evidence>
<comment type="caution">
    <text evidence="2">The sequence shown here is derived from an EMBL/GenBank/DDBJ whole genome shotgun (WGS) entry which is preliminary data.</text>
</comment>
<gene>
    <name evidence="2" type="ORF">GCM10011335_13440</name>
</gene>
<feature type="coiled-coil region" evidence="1">
    <location>
        <begin position="60"/>
        <end position="87"/>
    </location>
</feature>
<keyword evidence="1" id="KW-0175">Coiled coil</keyword>
<proteinExistence type="predicted"/>
<accession>A0A916XUI9</accession>
<dbReference type="RefSeq" id="WP_188849783.1">
    <property type="nucleotide sequence ID" value="NZ_BMJJ01000002.1"/>
</dbReference>
<reference evidence="2" key="1">
    <citation type="journal article" date="2014" name="Int. J. Syst. Evol. Microbiol.">
        <title>Complete genome sequence of Corynebacterium casei LMG S-19264T (=DSM 44701T), isolated from a smear-ripened cheese.</title>
        <authorList>
            <consortium name="US DOE Joint Genome Institute (JGI-PGF)"/>
            <person name="Walter F."/>
            <person name="Albersmeier A."/>
            <person name="Kalinowski J."/>
            <person name="Ruckert C."/>
        </authorList>
    </citation>
    <scope>NUCLEOTIDE SEQUENCE</scope>
    <source>
        <strain evidence="2">CGMCC 1.15493</strain>
    </source>
</reference>
<sequence>MAETTDAVVAALGYDRLAFLLESRAASLRQMGGNLIMYGPGYAATDLSAASALRGATHAISLLTADNARLQSELAAMQADRDAAAEDERDRLYSLAVARVRQHIPGAVDVAGWLAGQGAEIQYVRAALRALAKQEPTA</sequence>
<evidence type="ECO:0000256" key="1">
    <source>
        <dbReference type="SAM" id="Coils"/>
    </source>
</evidence>
<dbReference type="AlphaFoldDB" id="A0A916XUI9"/>
<protein>
    <submittedName>
        <fullName evidence="2">Uncharacterized protein</fullName>
    </submittedName>
</protein>
<dbReference type="Proteomes" id="UP000613160">
    <property type="component" value="Unassembled WGS sequence"/>
</dbReference>
<keyword evidence="3" id="KW-1185">Reference proteome</keyword>
<evidence type="ECO:0000313" key="3">
    <source>
        <dbReference type="Proteomes" id="UP000613160"/>
    </source>
</evidence>
<name>A0A916XUI9_9HYPH</name>
<dbReference type="EMBL" id="BMJJ01000002">
    <property type="protein sequence ID" value="GGD11769.1"/>
    <property type="molecule type" value="Genomic_DNA"/>
</dbReference>
<reference evidence="2" key="2">
    <citation type="submission" date="2020-09" db="EMBL/GenBank/DDBJ databases">
        <authorList>
            <person name="Sun Q."/>
            <person name="Zhou Y."/>
        </authorList>
    </citation>
    <scope>NUCLEOTIDE SEQUENCE</scope>
    <source>
        <strain evidence="2">CGMCC 1.15493</strain>
    </source>
</reference>